<dbReference type="OrthoDB" id="9816308at2"/>
<evidence type="ECO:0000256" key="1">
    <source>
        <dbReference type="SAM" id="SignalP"/>
    </source>
</evidence>
<sequence length="241" mass="27388">MRKLITLTLLILIGVSASFATYAKNPKKVLLFTKTAAFRHDNIEEGVQVIKKLYKENGIDVFHTEDAGIFLADSLKNFDAVLFFSTTGNILDEAQKNAFQKFLKSGKGFMGIHAATDTEHEWPWYGQLVGGYFASHPAVQEAKINVLNRKHPATKHLPKEWFHKDEWYDFSDVKPGLNILMTLDESSYKNGKMGDFHPIAWYQVFEGIKMFYTGLGHTKESFQDANFQKQILGGIKYVLGK</sequence>
<dbReference type="Gene3D" id="3.40.50.880">
    <property type="match status" value="1"/>
</dbReference>
<evidence type="ECO:0000313" key="3">
    <source>
        <dbReference type="EMBL" id="SEG31085.1"/>
    </source>
</evidence>
<dbReference type="SUPFAM" id="SSF52317">
    <property type="entry name" value="Class I glutamine amidotransferase-like"/>
    <property type="match status" value="1"/>
</dbReference>
<feature type="domain" description="ThuA-like" evidence="2">
    <location>
        <begin position="28"/>
        <end position="238"/>
    </location>
</feature>
<evidence type="ECO:0000313" key="4">
    <source>
        <dbReference type="Proteomes" id="UP000236731"/>
    </source>
</evidence>
<name>A0A1H5Z618_9SPHI</name>
<organism evidence="3 4">
    <name type="scientific">Sphingobacterium lactis</name>
    <dbReference type="NCBI Taxonomy" id="797291"/>
    <lineage>
        <taxon>Bacteria</taxon>
        <taxon>Pseudomonadati</taxon>
        <taxon>Bacteroidota</taxon>
        <taxon>Sphingobacteriia</taxon>
        <taxon>Sphingobacteriales</taxon>
        <taxon>Sphingobacteriaceae</taxon>
        <taxon>Sphingobacterium</taxon>
    </lineage>
</organism>
<feature type="signal peptide" evidence="1">
    <location>
        <begin position="1"/>
        <end position="23"/>
    </location>
</feature>
<dbReference type="InterPro" id="IPR029062">
    <property type="entry name" value="Class_I_gatase-like"/>
</dbReference>
<dbReference type="RefSeq" id="WP_103906409.1">
    <property type="nucleotide sequence ID" value="NZ_CP049246.1"/>
</dbReference>
<keyword evidence="1" id="KW-0732">Signal</keyword>
<dbReference type="Proteomes" id="UP000236731">
    <property type="component" value="Unassembled WGS sequence"/>
</dbReference>
<dbReference type="InterPro" id="IPR029010">
    <property type="entry name" value="ThuA-like"/>
</dbReference>
<dbReference type="EMBL" id="FNUT01000006">
    <property type="protein sequence ID" value="SEG31085.1"/>
    <property type="molecule type" value="Genomic_DNA"/>
</dbReference>
<gene>
    <name evidence="3" type="ORF">SAMN05421877_106242</name>
</gene>
<dbReference type="Pfam" id="PF06283">
    <property type="entry name" value="ThuA"/>
    <property type="match status" value="1"/>
</dbReference>
<keyword evidence="4" id="KW-1185">Reference proteome</keyword>
<dbReference type="AlphaFoldDB" id="A0A1H5Z618"/>
<protein>
    <recommendedName>
        <fullName evidence="2">ThuA-like domain-containing protein</fullName>
    </recommendedName>
</protein>
<accession>A0A1H5Z618</accession>
<dbReference type="PANTHER" id="PTHR40469">
    <property type="entry name" value="SECRETED GLYCOSYL HYDROLASE"/>
    <property type="match status" value="1"/>
</dbReference>
<proteinExistence type="predicted"/>
<reference evidence="4" key="1">
    <citation type="submission" date="2016-10" db="EMBL/GenBank/DDBJ databases">
        <authorList>
            <person name="Varghese N."/>
            <person name="Submissions S."/>
        </authorList>
    </citation>
    <scope>NUCLEOTIDE SEQUENCE [LARGE SCALE GENOMIC DNA]</scope>
    <source>
        <strain evidence="4">DSM 22361</strain>
    </source>
</reference>
<feature type="chain" id="PRO_5009291254" description="ThuA-like domain-containing protein" evidence="1">
    <location>
        <begin position="24"/>
        <end position="241"/>
    </location>
</feature>
<evidence type="ECO:0000259" key="2">
    <source>
        <dbReference type="Pfam" id="PF06283"/>
    </source>
</evidence>
<dbReference type="PANTHER" id="PTHR40469:SF2">
    <property type="entry name" value="GALACTOSE-BINDING DOMAIN-LIKE SUPERFAMILY PROTEIN"/>
    <property type="match status" value="1"/>
</dbReference>